<dbReference type="OrthoDB" id="9816014at2"/>
<name>A0A1H6J5X8_9GAMM</name>
<accession>A0A1H6J5X8</accession>
<dbReference type="InterPro" id="IPR043129">
    <property type="entry name" value="ATPase_NBD"/>
</dbReference>
<dbReference type="EMBL" id="FNXF01000001">
    <property type="protein sequence ID" value="SEH55689.1"/>
    <property type="molecule type" value="Genomic_DNA"/>
</dbReference>
<protein>
    <submittedName>
        <fullName evidence="2">Glucosamine kinase</fullName>
    </submittedName>
</protein>
<dbReference type="GO" id="GO:0016301">
    <property type="term" value="F:kinase activity"/>
    <property type="evidence" value="ECO:0007669"/>
    <property type="project" value="UniProtKB-KW"/>
</dbReference>
<dbReference type="SUPFAM" id="SSF53067">
    <property type="entry name" value="Actin-like ATPase domain"/>
    <property type="match status" value="2"/>
</dbReference>
<dbReference type="InterPro" id="IPR002731">
    <property type="entry name" value="ATPase_BadF"/>
</dbReference>
<dbReference type="InterPro" id="IPR052519">
    <property type="entry name" value="Euk-type_GlcNAc_Kinase"/>
</dbReference>
<dbReference type="AlphaFoldDB" id="A0A1H6J5X8"/>
<reference evidence="3" key="1">
    <citation type="submission" date="2016-10" db="EMBL/GenBank/DDBJ databases">
        <authorList>
            <person name="Varghese N."/>
            <person name="Submissions S."/>
        </authorList>
    </citation>
    <scope>NUCLEOTIDE SEQUENCE [LARGE SCALE GENOMIC DNA]</scope>
    <source>
        <strain evidence="3">DSM 17616</strain>
    </source>
</reference>
<gene>
    <name evidence="2" type="ORF">SAMN05660691_00107</name>
</gene>
<dbReference type="Gene3D" id="3.30.420.40">
    <property type="match status" value="2"/>
</dbReference>
<evidence type="ECO:0000259" key="1">
    <source>
        <dbReference type="Pfam" id="PF01869"/>
    </source>
</evidence>
<proteinExistence type="predicted"/>
<dbReference type="Pfam" id="PF01869">
    <property type="entry name" value="BcrAD_BadFG"/>
    <property type="match status" value="1"/>
</dbReference>
<dbReference type="RefSeq" id="WP_092789081.1">
    <property type="nucleotide sequence ID" value="NZ_FNXF01000001.1"/>
</dbReference>
<dbReference type="PANTHER" id="PTHR43190">
    <property type="entry name" value="N-ACETYL-D-GLUCOSAMINE KINASE"/>
    <property type="match status" value="1"/>
</dbReference>
<dbReference type="CDD" id="cd24082">
    <property type="entry name" value="ASKHA_NBD_GspK-like"/>
    <property type="match status" value="1"/>
</dbReference>
<keyword evidence="2" id="KW-0808">Transferase</keyword>
<keyword evidence="2" id="KW-0418">Kinase</keyword>
<evidence type="ECO:0000313" key="3">
    <source>
        <dbReference type="Proteomes" id="UP000199371"/>
    </source>
</evidence>
<sequence>MLTVSSALFAGIDAGGSHCRVRLEDETGTLLGEGRSGAANLGLGWPQVEANICQALNAALQQAGLNSSAYARLHVGAGFAGAHLAGLKATALQWQHPFASWHVTTDLHAACYGAHGGEAGSVIILGTGFSAIGLTEHGETLLGGYGFPINAVCSGAGLGLQAVQAVLLALDALAPATVLTVLLQRHFNGGAALMAEQLLQATPQQYAELAPLVFQAADSGDAVALAMLQQAFNFISRLNQQLPPGRCCLLGGVGQRLLTYLPQTQRSRFSAPLAPATVGAIYYARRQLAVAAQEAAQDGAN</sequence>
<dbReference type="Proteomes" id="UP000199371">
    <property type="component" value="Unassembled WGS sequence"/>
</dbReference>
<evidence type="ECO:0000313" key="2">
    <source>
        <dbReference type="EMBL" id="SEH55689.1"/>
    </source>
</evidence>
<organism evidence="2 3">
    <name type="scientific">Rheinheimera pacifica</name>
    <dbReference type="NCBI Taxonomy" id="173990"/>
    <lineage>
        <taxon>Bacteria</taxon>
        <taxon>Pseudomonadati</taxon>
        <taxon>Pseudomonadota</taxon>
        <taxon>Gammaproteobacteria</taxon>
        <taxon>Chromatiales</taxon>
        <taxon>Chromatiaceae</taxon>
        <taxon>Rheinheimera</taxon>
    </lineage>
</organism>
<keyword evidence="3" id="KW-1185">Reference proteome</keyword>
<dbReference type="PANTHER" id="PTHR43190:SF3">
    <property type="entry name" value="N-ACETYL-D-GLUCOSAMINE KINASE"/>
    <property type="match status" value="1"/>
</dbReference>
<dbReference type="STRING" id="173990.SAMN05660691_00107"/>
<feature type="domain" description="ATPase BadF/BadG/BcrA/BcrD type" evidence="1">
    <location>
        <begin position="11"/>
        <end position="236"/>
    </location>
</feature>